<name>U5DB06_9CHRO</name>
<dbReference type="AlphaFoldDB" id="U5DB06"/>
<reference evidence="2 3" key="1">
    <citation type="submission" date="2013-05" db="EMBL/GenBank/DDBJ databases">
        <title>Draft genome sequence of Rubidibacter lacunae KORDI 51-2.</title>
        <authorList>
            <person name="Choi D.H."/>
            <person name="Noh J.H."/>
            <person name="Kwon K.-K."/>
            <person name="Lee J.-H."/>
            <person name="Ryu J.-Y."/>
        </authorList>
    </citation>
    <scope>NUCLEOTIDE SEQUENCE [LARGE SCALE GENOMIC DNA]</scope>
    <source>
        <strain evidence="2 3">KORDI 51-2</strain>
    </source>
</reference>
<gene>
    <name evidence="2" type="ORF">KR51_00015740</name>
</gene>
<sequence length="272" mass="31111">MAELVIRKESRTAYYFPEQLRDGLNLDMIEVPGGTFVMGSPENEPERESDEGPQHEVKVPPFFLGRYPVTQAQWQFVATELPQVKIELDPDPSEFKGSDRPVEQVTWYEAVEFCDRLAARTGRPYRLPSEAEWEYACRARTKTPFYFGKTISTELANYDGNYTYHNGPEGEYRQETTPVGHFGIANGFGLSDMHGNVYEWCQDHWHDRYEEGVVPLDGSAWEDRGEGAERIIRGGSWLDDPRGCRSAYRFYFNPGVRDSDLGLRVACAAPRT</sequence>
<dbReference type="PANTHER" id="PTHR23150">
    <property type="entry name" value="SULFATASE MODIFYING FACTOR 1, 2"/>
    <property type="match status" value="1"/>
</dbReference>
<feature type="domain" description="Sulfatase-modifying factor enzyme-like" evidence="1">
    <location>
        <begin position="27"/>
        <end position="266"/>
    </location>
</feature>
<evidence type="ECO:0000259" key="1">
    <source>
        <dbReference type="Pfam" id="PF03781"/>
    </source>
</evidence>
<dbReference type="FunCoup" id="U5DB06">
    <property type="interactions" value="45"/>
</dbReference>
<protein>
    <recommendedName>
        <fullName evidence="1">Sulfatase-modifying factor enzyme-like domain-containing protein</fullName>
    </recommendedName>
</protein>
<dbReference type="GO" id="GO:0120147">
    <property type="term" value="F:formylglycine-generating oxidase activity"/>
    <property type="evidence" value="ECO:0007669"/>
    <property type="project" value="TreeGrafter"/>
</dbReference>
<evidence type="ECO:0000313" key="2">
    <source>
        <dbReference type="EMBL" id="ERN41728.1"/>
    </source>
</evidence>
<dbReference type="OrthoDB" id="9768004at2"/>
<accession>U5DB06</accession>
<dbReference type="STRING" id="582515.KR51_00015740"/>
<dbReference type="Proteomes" id="UP000016960">
    <property type="component" value="Unassembled WGS sequence"/>
</dbReference>
<dbReference type="InterPro" id="IPR051043">
    <property type="entry name" value="Sulfatase_Mod_Factor_Kinase"/>
</dbReference>
<proteinExistence type="predicted"/>
<dbReference type="InterPro" id="IPR016187">
    <property type="entry name" value="CTDL_fold"/>
</dbReference>
<dbReference type="EMBL" id="ASSJ01000041">
    <property type="protein sequence ID" value="ERN41728.1"/>
    <property type="molecule type" value="Genomic_DNA"/>
</dbReference>
<dbReference type="Gene3D" id="3.90.1580.10">
    <property type="entry name" value="paralog of FGE (formylglycine-generating enzyme)"/>
    <property type="match status" value="1"/>
</dbReference>
<organism evidence="2 3">
    <name type="scientific">Rubidibacter lacunae KORDI 51-2</name>
    <dbReference type="NCBI Taxonomy" id="582515"/>
    <lineage>
        <taxon>Bacteria</taxon>
        <taxon>Bacillati</taxon>
        <taxon>Cyanobacteriota</taxon>
        <taxon>Cyanophyceae</taxon>
        <taxon>Oscillatoriophycideae</taxon>
        <taxon>Chroococcales</taxon>
        <taxon>Aphanothecaceae</taxon>
        <taxon>Rubidibacter</taxon>
    </lineage>
</organism>
<dbReference type="RefSeq" id="WP_022606287.1">
    <property type="nucleotide sequence ID" value="NZ_ASSJ01000041.1"/>
</dbReference>
<dbReference type="Pfam" id="PF03781">
    <property type="entry name" value="FGE-sulfatase"/>
    <property type="match status" value="1"/>
</dbReference>
<dbReference type="eggNOG" id="COG1262">
    <property type="taxonomic scope" value="Bacteria"/>
</dbReference>
<dbReference type="SUPFAM" id="SSF56436">
    <property type="entry name" value="C-type lectin-like"/>
    <property type="match status" value="1"/>
</dbReference>
<dbReference type="InterPro" id="IPR005532">
    <property type="entry name" value="SUMF_dom"/>
</dbReference>
<dbReference type="PANTHER" id="PTHR23150:SF19">
    <property type="entry name" value="FORMYLGLYCINE-GENERATING ENZYME"/>
    <property type="match status" value="1"/>
</dbReference>
<keyword evidence="3" id="KW-1185">Reference proteome</keyword>
<evidence type="ECO:0000313" key="3">
    <source>
        <dbReference type="Proteomes" id="UP000016960"/>
    </source>
</evidence>
<dbReference type="InterPro" id="IPR042095">
    <property type="entry name" value="SUMF_sf"/>
</dbReference>
<dbReference type="InParanoid" id="U5DB06"/>
<comment type="caution">
    <text evidence="2">The sequence shown here is derived from an EMBL/GenBank/DDBJ whole genome shotgun (WGS) entry which is preliminary data.</text>
</comment>